<protein>
    <submittedName>
        <fullName evidence="2">Uncharacterized protein</fullName>
    </submittedName>
</protein>
<dbReference type="InParanoid" id="A0A0C2TG64"/>
<dbReference type="HOGENOM" id="CLU_3013687_0_0_1"/>
<dbReference type="EMBL" id="KN818239">
    <property type="protein sequence ID" value="KIL65879.1"/>
    <property type="molecule type" value="Genomic_DNA"/>
</dbReference>
<evidence type="ECO:0000313" key="2">
    <source>
        <dbReference type="EMBL" id="KIL65879.1"/>
    </source>
</evidence>
<evidence type="ECO:0000313" key="3">
    <source>
        <dbReference type="Proteomes" id="UP000054549"/>
    </source>
</evidence>
<dbReference type="AlphaFoldDB" id="A0A0C2TG64"/>
<feature type="region of interest" description="Disordered" evidence="1">
    <location>
        <begin position="1"/>
        <end position="20"/>
    </location>
</feature>
<name>A0A0C2TG64_AMAMK</name>
<sequence length="56" mass="6256">MFGAVAKDSRVSGARKRVQDALEAERLADKALSDARKKVHAAKEQSKQLEREAFKE</sequence>
<keyword evidence="3" id="KW-1185">Reference proteome</keyword>
<accession>A0A0C2TG64</accession>
<reference evidence="2 3" key="1">
    <citation type="submission" date="2014-04" db="EMBL/GenBank/DDBJ databases">
        <title>Evolutionary Origins and Diversification of the Mycorrhizal Mutualists.</title>
        <authorList>
            <consortium name="DOE Joint Genome Institute"/>
            <consortium name="Mycorrhizal Genomics Consortium"/>
            <person name="Kohler A."/>
            <person name="Kuo A."/>
            <person name="Nagy L.G."/>
            <person name="Floudas D."/>
            <person name="Copeland A."/>
            <person name="Barry K.W."/>
            <person name="Cichocki N."/>
            <person name="Veneault-Fourrey C."/>
            <person name="LaButti K."/>
            <person name="Lindquist E.A."/>
            <person name="Lipzen A."/>
            <person name="Lundell T."/>
            <person name="Morin E."/>
            <person name="Murat C."/>
            <person name="Riley R."/>
            <person name="Ohm R."/>
            <person name="Sun H."/>
            <person name="Tunlid A."/>
            <person name="Henrissat B."/>
            <person name="Grigoriev I.V."/>
            <person name="Hibbett D.S."/>
            <person name="Martin F."/>
        </authorList>
    </citation>
    <scope>NUCLEOTIDE SEQUENCE [LARGE SCALE GENOMIC DNA]</scope>
    <source>
        <strain evidence="2 3">Koide BX008</strain>
    </source>
</reference>
<gene>
    <name evidence="2" type="ORF">M378DRAFT_161506</name>
</gene>
<feature type="region of interest" description="Disordered" evidence="1">
    <location>
        <begin position="33"/>
        <end position="56"/>
    </location>
</feature>
<organism evidence="2 3">
    <name type="scientific">Amanita muscaria (strain Koide BX008)</name>
    <dbReference type="NCBI Taxonomy" id="946122"/>
    <lineage>
        <taxon>Eukaryota</taxon>
        <taxon>Fungi</taxon>
        <taxon>Dikarya</taxon>
        <taxon>Basidiomycota</taxon>
        <taxon>Agaricomycotina</taxon>
        <taxon>Agaricomycetes</taxon>
        <taxon>Agaricomycetidae</taxon>
        <taxon>Agaricales</taxon>
        <taxon>Pluteineae</taxon>
        <taxon>Amanitaceae</taxon>
        <taxon>Amanita</taxon>
    </lineage>
</organism>
<dbReference type="OrthoDB" id="3211582at2759"/>
<dbReference type="Proteomes" id="UP000054549">
    <property type="component" value="Unassembled WGS sequence"/>
</dbReference>
<proteinExistence type="predicted"/>
<evidence type="ECO:0000256" key="1">
    <source>
        <dbReference type="SAM" id="MobiDB-lite"/>
    </source>
</evidence>